<evidence type="ECO:0000313" key="2">
    <source>
        <dbReference type="Proteomes" id="UP001172102"/>
    </source>
</evidence>
<dbReference type="EMBL" id="JAUKUA010000002">
    <property type="protein sequence ID" value="KAK0724422.1"/>
    <property type="molecule type" value="Genomic_DNA"/>
</dbReference>
<comment type="caution">
    <text evidence="1">The sequence shown here is derived from an EMBL/GenBank/DDBJ whole genome shotgun (WGS) entry which is preliminary data.</text>
</comment>
<organism evidence="1 2">
    <name type="scientific">Lasiosphaeris hirsuta</name>
    <dbReference type="NCBI Taxonomy" id="260670"/>
    <lineage>
        <taxon>Eukaryota</taxon>
        <taxon>Fungi</taxon>
        <taxon>Dikarya</taxon>
        <taxon>Ascomycota</taxon>
        <taxon>Pezizomycotina</taxon>
        <taxon>Sordariomycetes</taxon>
        <taxon>Sordariomycetidae</taxon>
        <taxon>Sordariales</taxon>
        <taxon>Lasiosphaeriaceae</taxon>
        <taxon>Lasiosphaeris</taxon>
    </lineage>
</organism>
<sequence length="290" mass="33175">MPSSSRNMPSNSSNNTAFIPTFIPNSAPASQGVALVASLTAQHWKEIRLHNEEAEFARERANPNLVVPLYREPENFMINPARRSQDDPARILSHTRLVQETKNYVQILACLTGGCNVHPDPYFVGGWYRAWIDRHMVFGDVHGEVESFLPRSTDGLAQWQRRVLHFRRRMFCENLGIGDPLTATRWLTMTVDEVLNQMLVKYRRAVDRGYDFDDMVRQGAGGRRNIITGDLLSTLLERDESGQNGLRWRPREEQEPILGRPRTVIPTQRFVVMPVLDENRAQGNRGPGQR</sequence>
<proteinExistence type="predicted"/>
<evidence type="ECO:0000313" key="1">
    <source>
        <dbReference type="EMBL" id="KAK0724422.1"/>
    </source>
</evidence>
<gene>
    <name evidence="1" type="ORF">B0H67DRAFT_640965</name>
</gene>
<dbReference type="Proteomes" id="UP001172102">
    <property type="component" value="Unassembled WGS sequence"/>
</dbReference>
<name>A0AA40AYN2_9PEZI</name>
<dbReference type="AlphaFoldDB" id="A0AA40AYN2"/>
<keyword evidence="2" id="KW-1185">Reference proteome</keyword>
<protein>
    <submittedName>
        <fullName evidence="1">Uncharacterized protein</fullName>
    </submittedName>
</protein>
<reference evidence="1" key="1">
    <citation type="submission" date="2023-06" db="EMBL/GenBank/DDBJ databases">
        <title>Genome-scale phylogeny and comparative genomics of the fungal order Sordariales.</title>
        <authorList>
            <consortium name="Lawrence Berkeley National Laboratory"/>
            <person name="Hensen N."/>
            <person name="Bonometti L."/>
            <person name="Westerberg I."/>
            <person name="Brannstrom I.O."/>
            <person name="Guillou S."/>
            <person name="Cros-Aarteil S."/>
            <person name="Calhoun S."/>
            <person name="Haridas S."/>
            <person name="Kuo A."/>
            <person name="Mondo S."/>
            <person name="Pangilinan J."/>
            <person name="Riley R."/>
            <person name="Labutti K."/>
            <person name="Andreopoulos B."/>
            <person name="Lipzen A."/>
            <person name="Chen C."/>
            <person name="Yanf M."/>
            <person name="Daum C."/>
            <person name="Ng V."/>
            <person name="Clum A."/>
            <person name="Steindorff A."/>
            <person name="Ohm R."/>
            <person name="Martin F."/>
            <person name="Silar P."/>
            <person name="Natvig D."/>
            <person name="Lalanne C."/>
            <person name="Gautier V."/>
            <person name="Ament-Velasquez S.L."/>
            <person name="Kruys A."/>
            <person name="Hutchinson M.I."/>
            <person name="Powell A.J."/>
            <person name="Barry K."/>
            <person name="Miller A.N."/>
            <person name="Grigoriev I.V."/>
            <person name="Debuchy R."/>
            <person name="Gladieux P."/>
            <person name="Thoren M.H."/>
            <person name="Johannesson H."/>
        </authorList>
    </citation>
    <scope>NUCLEOTIDE SEQUENCE</scope>
    <source>
        <strain evidence="1">SMH4607-1</strain>
    </source>
</reference>
<accession>A0AA40AYN2</accession>